<keyword evidence="2" id="KW-1185">Reference proteome</keyword>
<dbReference type="EMBL" id="PHHF01000049">
    <property type="protein sequence ID" value="PTD19923.1"/>
    <property type="molecule type" value="Genomic_DNA"/>
</dbReference>
<accession>A0A2T4HVT2</accession>
<dbReference type="AlphaFoldDB" id="A0A2T4HVT2"/>
<organism evidence="1 2">
    <name type="scientific">Edaphosphingomonas fennica</name>
    <dbReference type="NCBI Taxonomy" id="114404"/>
    <lineage>
        <taxon>Bacteria</taxon>
        <taxon>Pseudomonadati</taxon>
        <taxon>Pseudomonadota</taxon>
        <taxon>Alphaproteobacteria</taxon>
        <taxon>Sphingomonadales</taxon>
        <taxon>Rhizorhabdaceae</taxon>
        <taxon>Edaphosphingomonas</taxon>
    </lineage>
</organism>
<sequence length="103" mass="11428">MFLILAALLASAEKPTLVERMLARPPDAVFESAKASEDVHTCLTSIQTSLDHATVPMKDRVRIVFESGVGIVDLYQDGTGTRADVWGFSLARPRVRNWVRRCV</sequence>
<proteinExistence type="predicted"/>
<dbReference type="Proteomes" id="UP000241206">
    <property type="component" value="Unassembled WGS sequence"/>
</dbReference>
<evidence type="ECO:0000313" key="2">
    <source>
        <dbReference type="Proteomes" id="UP000241206"/>
    </source>
</evidence>
<name>A0A2T4HVT2_9SPHN</name>
<evidence type="ECO:0000313" key="1">
    <source>
        <dbReference type="EMBL" id="PTD19923.1"/>
    </source>
</evidence>
<comment type="caution">
    <text evidence="1">The sequence shown here is derived from an EMBL/GenBank/DDBJ whole genome shotgun (WGS) entry which is preliminary data.</text>
</comment>
<protein>
    <submittedName>
        <fullName evidence="1">Uncharacterized protein</fullName>
    </submittedName>
</protein>
<gene>
    <name evidence="1" type="ORF">CV103_12095</name>
</gene>
<reference evidence="1 2" key="1">
    <citation type="submission" date="2017-11" db="EMBL/GenBank/DDBJ databases">
        <title>Sphingomonas oleivorans sp. nov., isolated from oil-contaminated soil.</title>
        <authorList>
            <person name="Wang L."/>
            <person name="Chen L."/>
        </authorList>
    </citation>
    <scope>NUCLEOTIDE SEQUENCE [LARGE SCALE GENOMIC DNA]</scope>
    <source>
        <strain evidence="1 2">K101</strain>
    </source>
</reference>